<dbReference type="PROSITE" id="PS01125">
    <property type="entry name" value="ROK"/>
    <property type="match status" value="1"/>
</dbReference>
<evidence type="ECO:0000256" key="2">
    <source>
        <dbReference type="ARBA" id="ARBA00022723"/>
    </source>
</evidence>
<proteinExistence type="predicted"/>
<dbReference type="RefSeq" id="WP_011470432.1">
    <property type="nucleotide sequence ID" value="NZ_CP123764.1"/>
</dbReference>
<dbReference type="SUPFAM" id="SSF53067">
    <property type="entry name" value="Actin-like ATPase domain"/>
    <property type="match status" value="1"/>
</dbReference>
<keyword evidence="2" id="KW-0479">Metal-binding</keyword>
<comment type="caution">
    <text evidence="8">The sequence shown here is derived from an EMBL/GenBank/DDBJ whole genome shotgun (WGS) entry which is preliminary data.</text>
</comment>
<dbReference type="InterPro" id="IPR049874">
    <property type="entry name" value="ROK_cs"/>
</dbReference>
<dbReference type="InterPro" id="IPR043129">
    <property type="entry name" value="ATPase_NBD"/>
</dbReference>
<keyword evidence="3" id="KW-0862">Zinc</keyword>
<accession>A0AAW7X8B7</accession>
<dbReference type="PANTHER" id="PTHR42742:SF3">
    <property type="entry name" value="FRUCTOKINASE"/>
    <property type="match status" value="1"/>
</dbReference>
<evidence type="ECO:0000313" key="9">
    <source>
        <dbReference type="Proteomes" id="UP001169760"/>
    </source>
</evidence>
<protein>
    <recommendedName>
        <fullName evidence="6">fructokinase</fullName>
        <ecNumber evidence="6">2.7.1.4</ecNumber>
    </recommendedName>
</protein>
<evidence type="ECO:0000256" key="7">
    <source>
        <dbReference type="ARBA" id="ARBA00048451"/>
    </source>
</evidence>
<evidence type="ECO:0000256" key="4">
    <source>
        <dbReference type="ARBA" id="ARBA00022842"/>
    </source>
</evidence>
<dbReference type="GeneID" id="98615555"/>
<dbReference type="GO" id="GO:0046872">
    <property type="term" value="F:metal ion binding"/>
    <property type="evidence" value="ECO:0007669"/>
    <property type="project" value="UniProtKB-KW"/>
</dbReference>
<keyword evidence="4" id="KW-0460">Magnesium</keyword>
<dbReference type="EC" id="2.7.1.4" evidence="6"/>
<dbReference type="Gene3D" id="3.30.420.40">
    <property type="match status" value="2"/>
</dbReference>
<gene>
    <name evidence="8" type="ORF">Q4521_09100</name>
</gene>
<dbReference type="Pfam" id="PF00480">
    <property type="entry name" value="ROK"/>
    <property type="match status" value="1"/>
</dbReference>
<organism evidence="8 9">
    <name type="scientific">Saccharophagus degradans</name>
    <dbReference type="NCBI Taxonomy" id="86304"/>
    <lineage>
        <taxon>Bacteria</taxon>
        <taxon>Pseudomonadati</taxon>
        <taxon>Pseudomonadota</taxon>
        <taxon>Gammaproteobacteria</taxon>
        <taxon>Cellvibrionales</taxon>
        <taxon>Cellvibrionaceae</taxon>
        <taxon>Saccharophagus</taxon>
    </lineage>
</organism>
<evidence type="ECO:0000256" key="5">
    <source>
        <dbReference type="ARBA" id="ARBA00023277"/>
    </source>
</evidence>
<dbReference type="GO" id="GO:0008865">
    <property type="term" value="F:fructokinase activity"/>
    <property type="evidence" value="ECO:0007669"/>
    <property type="project" value="UniProtKB-EC"/>
</dbReference>
<keyword evidence="5" id="KW-0119">Carbohydrate metabolism</keyword>
<reference evidence="8" key="1">
    <citation type="submission" date="2023-07" db="EMBL/GenBank/DDBJ databases">
        <title>Genome content predicts the carbon catabolic preferences of heterotrophic bacteria.</title>
        <authorList>
            <person name="Gralka M."/>
        </authorList>
    </citation>
    <scope>NUCLEOTIDE SEQUENCE</scope>
    <source>
        <strain evidence="8">I3M17_2</strain>
    </source>
</reference>
<dbReference type="Proteomes" id="UP001169760">
    <property type="component" value="Unassembled WGS sequence"/>
</dbReference>
<comment type="cofactor">
    <cofactor evidence="1">
        <name>Mg(2+)</name>
        <dbReference type="ChEBI" id="CHEBI:18420"/>
    </cofactor>
</comment>
<evidence type="ECO:0000256" key="1">
    <source>
        <dbReference type="ARBA" id="ARBA00001946"/>
    </source>
</evidence>
<evidence type="ECO:0000256" key="6">
    <source>
        <dbReference type="ARBA" id="ARBA00038887"/>
    </source>
</evidence>
<dbReference type="AlphaFoldDB" id="A0AAW7X8B7"/>
<dbReference type="InterPro" id="IPR000600">
    <property type="entry name" value="ROK"/>
</dbReference>
<dbReference type="PANTHER" id="PTHR42742">
    <property type="entry name" value="TRANSCRIPTIONAL REPRESSOR MPRA"/>
    <property type="match status" value="1"/>
</dbReference>
<comment type="catalytic activity">
    <reaction evidence="7">
        <text>D-fructose + ATP = D-fructose 6-phosphate + ADP + H(+)</text>
        <dbReference type="Rhea" id="RHEA:16125"/>
        <dbReference type="ChEBI" id="CHEBI:15378"/>
        <dbReference type="ChEBI" id="CHEBI:30616"/>
        <dbReference type="ChEBI" id="CHEBI:37721"/>
        <dbReference type="ChEBI" id="CHEBI:61527"/>
        <dbReference type="ChEBI" id="CHEBI:456216"/>
        <dbReference type="EC" id="2.7.1.4"/>
    </reaction>
</comment>
<sequence>MSNTLIAAIEAGGTKINISVGYTVDEPLMATRIPTHTPSDTLPACVDFLQTAQNKLGAIKALGIASFGPVDIDKQSASYGTILNSPKLAWCDQNILEAFNVFDCPIALDTDVNAAAYAEHQRLEKSNCNSVYITVGTGVGVGVVINGATLTGELHPELGHCYSERLAIEPKGVCIRHGDCVEGLISGPALKQRWKILPEEAESDHIMWESVGFHLARLCYTATLAYSPNNIILGGGVLQNTFIIPMVHKYFAHLAGGYLPAKAVPQNLDSFIKASSYSTGAGLAGAFLLARENINE</sequence>
<evidence type="ECO:0000256" key="3">
    <source>
        <dbReference type="ARBA" id="ARBA00022833"/>
    </source>
</evidence>
<dbReference type="InterPro" id="IPR051804">
    <property type="entry name" value="Carb_Metab_Reg_Kinase/Isom"/>
</dbReference>
<evidence type="ECO:0000313" key="8">
    <source>
        <dbReference type="EMBL" id="MDO6422629.1"/>
    </source>
</evidence>
<dbReference type="CDD" id="cd24067">
    <property type="entry name" value="ASKHA_NBD_ROK_BsFRK-like"/>
    <property type="match status" value="1"/>
</dbReference>
<dbReference type="EMBL" id="JAUOPB010000006">
    <property type="protein sequence ID" value="MDO6422629.1"/>
    <property type="molecule type" value="Genomic_DNA"/>
</dbReference>
<name>A0AAW7X8B7_9GAMM</name>